<keyword evidence="3" id="KW-1185">Reference proteome</keyword>
<sequence>MNGDLFYKYFEEYIVSVLEGKPSLFALDLCSIHKTEQILQSLHSHKIIPSFIPPSYTSLVQLLDVSINKSLKARIKELTDETILKYESIESFKKWSISQRRILTTSCIRDAWYQFCLKKQELVERGFRKVRLSLPVDGSKNSKLDIKRFE</sequence>
<reference evidence="2 3" key="1">
    <citation type="journal article" date="2018" name="Nat. Ecol. Evol.">
        <title>Pezizomycetes genomes reveal the molecular basis of ectomycorrhizal truffle lifestyle.</title>
        <authorList>
            <person name="Murat C."/>
            <person name="Payen T."/>
            <person name="Noel B."/>
            <person name="Kuo A."/>
            <person name="Morin E."/>
            <person name="Chen J."/>
            <person name="Kohler A."/>
            <person name="Krizsan K."/>
            <person name="Balestrini R."/>
            <person name="Da Silva C."/>
            <person name="Montanini B."/>
            <person name="Hainaut M."/>
            <person name="Levati E."/>
            <person name="Barry K.W."/>
            <person name="Belfiori B."/>
            <person name="Cichocki N."/>
            <person name="Clum A."/>
            <person name="Dockter R.B."/>
            <person name="Fauchery L."/>
            <person name="Guy J."/>
            <person name="Iotti M."/>
            <person name="Le Tacon F."/>
            <person name="Lindquist E.A."/>
            <person name="Lipzen A."/>
            <person name="Malagnac F."/>
            <person name="Mello A."/>
            <person name="Molinier V."/>
            <person name="Miyauchi S."/>
            <person name="Poulain J."/>
            <person name="Riccioni C."/>
            <person name="Rubini A."/>
            <person name="Sitrit Y."/>
            <person name="Splivallo R."/>
            <person name="Traeger S."/>
            <person name="Wang M."/>
            <person name="Zifcakova L."/>
            <person name="Wipf D."/>
            <person name="Zambonelli A."/>
            <person name="Paolocci F."/>
            <person name="Nowrousian M."/>
            <person name="Ottonello S."/>
            <person name="Baldrian P."/>
            <person name="Spatafora J.W."/>
            <person name="Henrissat B."/>
            <person name="Nagy L.G."/>
            <person name="Aury J.M."/>
            <person name="Wincker P."/>
            <person name="Grigoriev I.V."/>
            <person name="Bonfante P."/>
            <person name="Martin F.M."/>
        </authorList>
    </citation>
    <scope>NUCLEOTIDE SEQUENCE [LARGE SCALE GENOMIC DNA]</scope>
    <source>
        <strain evidence="2 3">120613-1</strain>
    </source>
</reference>
<dbReference type="Proteomes" id="UP000276215">
    <property type="component" value="Unassembled WGS sequence"/>
</dbReference>
<dbReference type="STRING" id="1336337.A0A3N4J0U6"/>
<gene>
    <name evidence="2" type="ORF">L873DRAFT_1865519</name>
</gene>
<organism evidence="2 3">
    <name type="scientific">Choiromyces venosus 120613-1</name>
    <dbReference type="NCBI Taxonomy" id="1336337"/>
    <lineage>
        <taxon>Eukaryota</taxon>
        <taxon>Fungi</taxon>
        <taxon>Dikarya</taxon>
        <taxon>Ascomycota</taxon>
        <taxon>Pezizomycotina</taxon>
        <taxon>Pezizomycetes</taxon>
        <taxon>Pezizales</taxon>
        <taxon>Tuberaceae</taxon>
        <taxon>Choiromyces</taxon>
    </lineage>
</organism>
<name>A0A3N4J0U6_9PEZI</name>
<dbReference type="Pfam" id="PF03184">
    <property type="entry name" value="DDE_1"/>
    <property type="match status" value="1"/>
</dbReference>
<feature type="non-terminal residue" evidence="2">
    <location>
        <position position="150"/>
    </location>
</feature>
<dbReference type="GO" id="GO:0003676">
    <property type="term" value="F:nucleic acid binding"/>
    <property type="evidence" value="ECO:0007669"/>
    <property type="project" value="InterPro"/>
</dbReference>
<feature type="domain" description="DDE-1" evidence="1">
    <location>
        <begin position="3"/>
        <end position="91"/>
    </location>
</feature>
<dbReference type="OrthoDB" id="2425962at2759"/>
<proteinExistence type="predicted"/>
<evidence type="ECO:0000313" key="2">
    <source>
        <dbReference type="EMBL" id="RPA91992.1"/>
    </source>
</evidence>
<dbReference type="EMBL" id="ML120483">
    <property type="protein sequence ID" value="RPA91992.1"/>
    <property type="molecule type" value="Genomic_DNA"/>
</dbReference>
<evidence type="ECO:0000259" key="1">
    <source>
        <dbReference type="Pfam" id="PF03184"/>
    </source>
</evidence>
<evidence type="ECO:0000313" key="3">
    <source>
        <dbReference type="Proteomes" id="UP000276215"/>
    </source>
</evidence>
<accession>A0A3N4J0U6</accession>
<dbReference type="AlphaFoldDB" id="A0A3N4J0U6"/>
<dbReference type="InterPro" id="IPR004875">
    <property type="entry name" value="DDE_SF_endonuclease_dom"/>
</dbReference>
<protein>
    <recommendedName>
        <fullName evidence="1">DDE-1 domain-containing protein</fullName>
    </recommendedName>
</protein>